<dbReference type="AlphaFoldDB" id="A0A8S2X8J2"/>
<name>A0A8S2X8J2_9BILA</name>
<protein>
    <submittedName>
        <fullName evidence="1">Uncharacterized protein</fullName>
    </submittedName>
</protein>
<sequence length="35" mass="4062">SDVPRTAYRGIVQCQHSQTTIYVTSNQRPWKGYGY</sequence>
<evidence type="ECO:0000313" key="2">
    <source>
        <dbReference type="Proteomes" id="UP000676336"/>
    </source>
</evidence>
<proteinExistence type="predicted"/>
<dbReference type="Proteomes" id="UP000676336">
    <property type="component" value="Unassembled WGS sequence"/>
</dbReference>
<organism evidence="1 2">
    <name type="scientific">Rotaria magnacalcarata</name>
    <dbReference type="NCBI Taxonomy" id="392030"/>
    <lineage>
        <taxon>Eukaryota</taxon>
        <taxon>Metazoa</taxon>
        <taxon>Spiralia</taxon>
        <taxon>Gnathifera</taxon>
        <taxon>Rotifera</taxon>
        <taxon>Eurotatoria</taxon>
        <taxon>Bdelloidea</taxon>
        <taxon>Philodinida</taxon>
        <taxon>Philodinidae</taxon>
        <taxon>Rotaria</taxon>
    </lineage>
</organism>
<feature type="non-terminal residue" evidence="1">
    <location>
        <position position="1"/>
    </location>
</feature>
<reference evidence="1" key="1">
    <citation type="submission" date="2021-02" db="EMBL/GenBank/DDBJ databases">
        <authorList>
            <person name="Nowell W R."/>
        </authorList>
    </citation>
    <scope>NUCLEOTIDE SEQUENCE</scope>
</reference>
<comment type="caution">
    <text evidence="1">The sequence shown here is derived from an EMBL/GenBank/DDBJ whole genome shotgun (WGS) entry which is preliminary data.</text>
</comment>
<dbReference type="EMBL" id="CAJOBI010076660">
    <property type="protein sequence ID" value="CAF4480664.1"/>
    <property type="molecule type" value="Genomic_DNA"/>
</dbReference>
<accession>A0A8S2X8J2</accession>
<dbReference type="Gene3D" id="3.10.180.20">
    <property type="entry name" value="N-Acetylglucosaminyltransferase I, Domain 2"/>
    <property type="match status" value="1"/>
</dbReference>
<evidence type="ECO:0000313" key="1">
    <source>
        <dbReference type="EMBL" id="CAF4480664.1"/>
    </source>
</evidence>
<gene>
    <name evidence="1" type="ORF">SMN809_LOCUS34016</name>
</gene>